<evidence type="ECO:0000256" key="1">
    <source>
        <dbReference type="SAM" id="MobiDB-lite"/>
    </source>
</evidence>
<name>A0AA47MNB2_MERPO</name>
<accession>A0AA47MNB2</accession>
<sequence>MQPQLRPHHHAERPQWHLPTLPNGQSVPGRTRRFRFNSLEEVVVHVPGQTILPSFTDLMKRMLQLDSNQPITPRALLEHPFISLERGVQHNSSCPEPSHSSCYPEPSVDHYNSCCPEPSVDTSCPEPNVDHHSSSSCLEKEMMVL</sequence>
<dbReference type="GO" id="GO:0003677">
    <property type="term" value="F:DNA binding"/>
    <property type="evidence" value="ECO:0007669"/>
    <property type="project" value="UniProtKB-KW"/>
</dbReference>
<keyword evidence="2" id="KW-0371">Homeobox</keyword>
<keyword evidence="2" id="KW-0418">Kinase</keyword>
<feature type="region of interest" description="Disordered" evidence="1">
    <location>
        <begin position="122"/>
        <end position="145"/>
    </location>
</feature>
<feature type="compositionally biased region" description="Basic residues" evidence="1">
    <location>
        <begin position="1"/>
        <end position="11"/>
    </location>
</feature>
<keyword evidence="3" id="KW-1185">Reference proteome</keyword>
<dbReference type="EMBL" id="JAOPHQ010003428">
    <property type="protein sequence ID" value="KAK0143200.1"/>
    <property type="molecule type" value="Genomic_DNA"/>
</dbReference>
<dbReference type="Gene3D" id="1.10.510.10">
    <property type="entry name" value="Transferase(Phosphotransferase) domain 1"/>
    <property type="match status" value="1"/>
</dbReference>
<feature type="region of interest" description="Disordered" evidence="1">
    <location>
        <begin position="1"/>
        <end position="28"/>
    </location>
</feature>
<evidence type="ECO:0000313" key="2">
    <source>
        <dbReference type="EMBL" id="KAK0143200.1"/>
    </source>
</evidence>
<comment type="caution">
    <text evidence="2">The sequence shown here is derived from an EMBL/GenBank/DDBJ whole genome shotgun (WGS) entry which is preliminary data.</text>
</comment>
<reference evidence="2" key="1">
    <citation type="journal article" date="2023" name="Front. Mar. Sci.">
        <title>A new Merluccius polli reference genome to investigate the effects of global change in West African waters.</title>
        <authorList>
            <person name="Mateo J.L."/>
            <person name="Blanco-Fernandez C."/>
            <person name="Garcia-Vazquez E."/>
            <person name="Machado-Schiaffino G."/>
        </authorList>
    </citation>
    <scope>NUCLEOTIDE SEQUENCE</scope>
    <source>
        <strain evidence="2">C29</strain>
        <tissue evidence="2">Fin</tissue>
    </source>
</reference>
<dbReference type="GO" id="GO:0016301">
    <property type="term" value="F:kinase activity"/>
    <property type="evidence" value="ECO:0007669"/>
    <property type="project" value="UniProtKB-KW"/>
</dbReference>
<keyword evidence="2" id="KW-0238">DNA-binding</keyword>
<feature type="compositionally biased region" description="Basic and acidic residues" evidence="1">
    <location>
        <begin position="128"/>
        <end position="145"/>
    </location>
</feature>
<organism evidence="2 3">
    <name type="scientific">Merluccius polli</name>
    <name type="common">Benguela hake</name>
    <name type="synonym">Merluccius cadenati</name>
    <dbReference type="NCBI Taxonomy" id="89951"/>
    <lineage>
        <taxon>Eukaryota</taxon>
        <taxon>Metazoa</taxon>
        <taxon>Chordata</taxon>
        <taxon>Craniata</taxon>
        <taxon>Vertebrata</taxon>
        <taxon>Euteleostomi</taxon>
        <taxon>Actinopterygii</taxon>
        <taxon>Neopterygii</taxon>
        <taxon>Teleostei</taxon>
        <taxon>Neoteleostei</taxon>
        <taxon>Acanthomorphata</taxon>
        <taxon>Zeiogadaria</taxon>
        <taxon>Gadariae</taxon>
        <taxon>Gadiformes</taxon>
        <taxon>Gadoidei</taxon>
        <taxon>Merlucciidae</taxon>
        <taxon>Merluccius</taxon>
    </lineage>
</organism>
<gene>
    <name evidence="2" type="primary">Hipk3_2</name>
    <name evidence="2" type="ORF">N1851_018674</name>
</gene>
<evidence type="ECO:0000313" key="3">
    <source>
        <dbReference type="Proteomes" id="UP001174136"/>
    </source>
</evidence>
<dbReference type="AlphaFoldDB" id="A0AA47MNB2"/>
<dbReference type="Proteomes" id="UP001174136">
    <property type="component" value="Unassembled WGS sequence"/>
</dbReference>
<keyword evidence="2" id="KW-0808">Transferase</keyword>
<protein>
    <submittedName>
        <fullName evidence="2">Homeodomain-interacting protein kinase 3</fullName>
    </submittedName>
</protein>
<proteinExistence type="predicted"/>